<comment type="caution">
    <text evidence="1">The sequence shown here is derived from an EMBL/GenBank/DDBJ whole genome shotgun (WGS) entry which is preliminary data.</text>
</comment>
<dbReference type="EMBL" id="AZBU02000001">
    <property type="protein sequence ID" value="TMS33000.1"/>
    <property type="molecule type" value="Genomic_DNA"/>
</dbReference>
<sequence length="75" mass="8654">MSGRDRKALCHSQQNGLVWNVGRLGNSRLDYNAKYPVVIAKDTHFTKLVIGSRLFAVFSKKPFYVTLFMTKYIQK</sequence>
<gene>
    <name evidence="1" type="ORF">L596_000784</name>
</gene>
<dbReference type="AlphaFoldDB" id="A0A4U8UJ46"/>
<proteinExistence type="predicted"/>
<dbReference type="Proteomes" id="UP000298663">
    <property type="component" value="Unassembled WGS sequence"/>
</dbReference>
<reference evidence="1 2" key="2">
    <citation type="journal article" date="2019" name="G3 (Bethesda)">
        <title>Hybrid Assembly of the Genome of the Entomopathogenic Nematode Steinernema carpocapsae Identifies the X-Chromosome.</title>
        <authorList>
            <person name="Serra L."/>
            <person name="Macchietto M."/>
            <person name="Macias-Munoz A."/>
            <person name="McGill C.J."/>
            <person name="Rodriguez I.M."/>
            <person name="Rodriguez B."/>
            <person name="Murad R."/>
            <person name="Mortazavi A."/>
        </authorList>
    </citation>
    <scope>NUCLEOTIDE SEQUENCE [LARGE SCALE GENOMIC DNA]</scope>
    <source>
        <strain evidence="1 2">ALL</strain>
    </source>
</reference>
<keyword evidence="2" id="KW-1185">Reference proteome</keyword>
<dbReference type="OrthoDB" id="6434628at2759"/>
<evidence type="ECO:0000313" key="2">
    <source>
        <dbReference type="Proteomes" id="UP000298663"/>
    </source>
</evidence>
<protein>
    <submittedName>
        <fullName evidence="1">Uncharacterized protein</fullName>
    </submittedName>
</protein>
<organism evidence="1 2">
    <name type="scientific">Steinernema carpocapsae</name>
    <name type="common">Entomopathogenic nematode</name>
    <dbReference type="NCBI Taxonomy" id="34508"/>
    <lineage>
        <taxon>Eukaryota</taxon>
        <taxon>Metazoa</taxon>
        <taxon>Ecdysozoa</taxon>
        <taxon>Nematoda</taxon>
        <taxon>Chromadorea</taxon>
        <taxon>Rhabditida</taxon>
        <taxon>Tylenchina</taxon>
        <taxon>Panagrolaimomorpha</taxon>
        <taxon>Strongyloidoidea</taxon>
        <taxon>Steinernematidae</taxon>
        <taxon>Steinernema</taxon>
    </lineage>
</organism>
<reference evidence="1 2" key="1">
    <citation type="journal article" date="2015" name="Genome Biol.">
        <title>Comparative genomics of Steinernema reveals deeply conserved gene regulatory networks.</title>
        <authorList>
            <person name="Dillman A.R."/>
            <person name="Macchietto M."/>
            <person name="Porter C.F."/>
            <person name="Rogers A."/>
            <person name="Williams B."/>
            <person name="Antoshechkin I."/>
            <person name="Lee M.M."/>
            <person name="Goodwin Z."/>
            <person name="Lu X."/>
            <person name="Lewis E.E."/>
            <person name="Goodrich-Blair H."/>
            <person name="Stock S.P."/>
            <person name="Adams B.J."/>
            <person name="Sternberg P.W."/>
            <person name="Mortazavi A."/>
        </authorList>
    </citation>
    <scope>NUCLEOTIDE SEQUENCE [LARGE SCALE GENOMIC DNA]</scope>
    <source>
        <strain evidence="1 2">ALL</strain>
    </source>
</reference>
<accession>A0A4U8UJ46</accession>
<evidence type="ECO:0000313" key="1">
    <source>
        <dbReference type="EMBL" id="TMS33000.1"/>
    </source>
</evidence>
<name>A0A4U8UJ46_STECR</name>